<dbReference type="Pfam" id="PF21686">
    <property type="entry name" value="LigD_Prim-Pol"/>
    <property type="match status" value="1"/>
</dbReference>
<feature type="domain" description="DNA ligase D polymerase" evidence="2">
    <location>
        <begin position="36"/>
        <end position="301"/>
    </location>
</feature>
<dbReference type="Gene3D" id="3.90.920.10">
    <property type="entry name" value="DNA primase, PRIM domain"/>
    <property type="match status" value="1"/>
</dbReference>
<evidence type="ECO:0000256" key="1">
    <source>
        <dbReference type="SAM" id="MobiDB-lite"/>
    </source>
</evidence>
<dbReference type="PANTHER" id="PTHR42705">
    <property type="entry name" value="BIFUNCTIONAL NON-HOMOLOGOUS END JOINING PROTEIN LIGD"/>
    <property type="match status" value="1"/>
</dbReference>
<evidence type="ECO:0000259" key="2">
    <source>
        <dbReference type="Pfam" id="PF21686"/>
    </source>
</evidence>
<feature type="region of interest" description="Disordered" evidence="1">
    <location>
        <begin position="326"/>
        <end position="360"/>
    </location>
</feature>
<protein>
    <submittedName>
        <fullName evidence="3">DNA polymerase LigD, polymerase domain</fullName>
    </submittedName>
</protein>
<gene>
    <name evidence="3" type="ORF">NOCA1120385</name>
</gene>
<dbReference type="CDD" id="cd04865">
    <property type="entry name" value="LigD_Pol_like_2"/>
    <property type="match status" value="1"/>
</dbReference>
<dbReference type="InterPro" id="IPR014145">
    <property type="entry name" value="LigD_pol_dom"/>
</dbReference>
<evidence type="ECO:0000313" key="3">
    <source>
        <dbReference type="EMBL" id="CUR57126.1"/>
    </source>
</evidence>
<proteinExistence type="predicted"/>
<dbReference type="EMBL" id="CZKB01000004">
    <property type="protein sequence ID" value="CUR57126.1"/>
    <property type="molecule type" value="Genomic_DNA"/>
</dbReference>
<accession>A0A2P2C551</accession>
<reference evidence="3" key="1">
    <citation type="submission" date="2015-08" db="EMBL/GenBank/DDBJ databases">
        <authorList>
            <person name="Babu N.S."/>
            <person name="Beckwith C.J."/>
            <person name="Beseler K.G."/>
            <person name="Brison A."/>
            <person name="Carone J.V."/>
            <person name="Caskin T.P."/>
            <person name="Diamond M."/>
            <person name="Durham M.E."/>
            <person name="Foxe J.M."/>
            <person name="Go M."/>
            <person name="Henderson B.A."/>
            <person name="Jones I.B."/>
            <person name="McGettigan J.A."/>
            <person name="Micheletti S.J."/>
            <person name="Nasrallah M.E."/>
            <person name="Ortiz D."/>
            <person name="Piller C.R."/>
            <person name="Privatt S.R."/>
            <person name="Schneider S.L."/>
            <person name="Sharp S."/>
            <person name="Smith T.C."/>
            <person name="Stanton J.D."/>
            <person name="Ullery H.E."/>
            <person name="Wilson R.J."/>
            <person name="Serrano M.G."/>
            <person name="Buck G."/>
            <person name="Lee V."/>
            <person name="Wang Y."/>
            <person name="Carvalho R."/>
            <person name="Voegtly L."/>
            <person name="Shi R."/>
            <person name="Duckworth R."/>
            <person name="Johnson A."/>
            <person name="Loviza R."/>
            <person name="Walstead R."/>
            <person name="Shah Z."/>
            <person name="Kiflezghi M."/>
            <person name="Wade K."/>
            <person name="Ball S.L."/>
            <person name="Bradley K.W."/>
            <person name="Asai D.J."/>
            <person name="Bowman C.A."/>
            <person name="Russell D.A."/>
            <person name="Pope W.H."/>
            <person name="Jacobs-Sera D."/>
            <person name="Hendrix R.W."/>
            <person name="Hatfull G.F."/>
        </authorList>
    </citation>
    <scope>NUCLEOTIDE SEQUENCE</scope>
</reference>
<dbReference type="InterPro" id="IPR052171">
    <property type="entry name" value="NHEJ_LigD"/>
</dbReference>
<organism evidence="3">
    <name type="scientific">metagenome</name>
    <dbReference type="NCBI Taxonomy" id="256318"/>
    <lineage>
        <taxon>unclassified sequences</taxon>
        <taxon>metagenomes</taxon>
    </lineage>
</organism>
<name>A0A2P2C551_9ZZZZ</name>
<dbReference type="AlphaFoldDB" id="A0A2P2C551"/>
<feature type="compositionally biased region" description="Basic and acidic residues" evidence="1">
    <location>
        <begin position="345"/>
        <end position="360"/>
    </location>
</feature>
<sequence length="360" mass="40299">MAKASEAYVRAGEREVRISSPERVIYEATEATPEVTKLMVAEYFASVEDGLMRALRERPTALERWTSGVREGMKLATGPQDRNADAFYQKRVPKGAPDYLETATITFPSGRTADEICPTEIAVPVWCAHMGTLTFHPWPVRRDDVDHPDELRIDLDPQPGTTFTDAVRVAGVARELLEEMGLVPFVKTSGNRGIHIYVRIRPEWDFAAVRHAAIAIGRELEKRDDGVTTAWWKEERGERIFVDFNQNTRDRTIASAYSLRPIAGAPVSTPVTWDELASLDSPVGFNLFTVAERLAADGDPWATIDDVHCSLEAPLALWDEHPVELNFPPDHPKMPGEPPRVQPSKKVESHWDAEGNRIPD</sequence>
<dbReference type="PANTHER" id="PTHR42705:SF3">
    <property type="entry name" value="ATP-DEPENDENT DNA LIGASE"/>
    <property type="match status" value="1"/>
</dbReference>